<feature type="region of interest" description="Disordered" evidence="6">
    <location>
        <begin position="593"/>
        <end position="655"/>
    </location>
</feature>
<feature type="transmembrane region" description="Helical" evidence="7">
    <location>
        <begin position="395"/>
        <end position="413"/>
    </location>
</feature>
<dbReference type="InterPro" id="IPR005178">
    <property type="entry name" value="Ostalpha/TMEM184C"/>
</dbReference>
<dbReference type="Gene3D" id="1.20.120.20">
    <property type="entry name" value="Apolipoprotein"/>
    <property type="match status" value="1"/>
</dbReference>
<feature type="region of interest" description="Disordered" evidence="6">
    <location>
        <begin position="1"/>
        <end position="55"/>
    </location>
</feature>
<feature type="transmembrane region" description="Helical" evidence="7">
    <location>
        <begin position="283"/>
        <end position="301"/>
    </location>
</feature>
<evidence type="ECO:0000256" key="1">
    <source>
        <dbReference type="ARBA" id="ARBA00004141"/>
    </source>
</evidence>
<feature type="compositionally biased region" description="Basic and acidic residues" evidence="6">
    <location>
        <begin position="593"/>
        <end position="621"/>
    </location>
</feature>
<evidence type="ECO:0000313" key="9">
    <source>
        <dbReference type="Proteomes" id="UP001165065"/>
    </source>
</evidence>
<evidence type="ECO:0000256" key="2">
    <source>
        <dbReference type="ARBA" id="ARBA00022692"/>
    </source>
</evidence>
<feature type="region of interest" description="Disordered" evidence="6">
    <location>
        <begin position="533"/>
        <end position="578"/>
    </location>
</feature>
<feature type="compositionally biased region" description="Low complexity" evidence="6">
    <location>
        <begin position="9"/>
        <end position="20"/>
    </location>
</feature>
<feature type="transmembrane region" description="Helical" evidence="7">
    <location>
        <begin position="213"/>
        <end position="232"/>
    </location>
</feature>
<name>A0A9W7FZZ0_9STRA</name>
<keyword evidence="9" id="KW-1185">Reference proteome</keyword>
<evidence type="ECO:0000313" key="8">
    <source>
        <dbReference type="EMBL" id="GMI25725.1"/>
    </source>
</evidence>
<dbReference type="GO" id="GO:0016020">
    <property type="term" value="C:membrane"/>
    <property type="evidence" value="ECO:0007669"/>
    <property type="project" value="UniProtKB-SubCell"/>
</dbReference>
<dbReference type="EMBL" id="BRYA01000615">
    <property type="protein sequence ID" value="GMI25725.1"/>
    <property type="molecule type" value="Genomic_DNA"/>
</dbReference>
<keyword evidence="2 7" id="KW-0812">Transmembrane</keyword>
<organism evidence="8 9">
    <name type="scientific">Triparma columacea</name>
    <dbReference type="NCBI Taxonomy" id="722753"/>
    <lineage>
        <taxon>Eukaryota</taxon>
        <taxon>Sar</taxon>
        <taxon>Stramenopiles</taxon>
        <taxon>Ochrophyta</taxon>
        <taxon>Bolidophyceae</taxon>
        <taxon>Parmales</taxon>
        <taxon>Triparmaceae</taxon>
        <taxon>Triparma</taxon>
    </lineage>
</organism>
<reference evidence="9" key="1">
    <citation type="journal article" date="2023" name="Commun. Biol.">
        <title>Genome analysis of Parmales, the sister group of diatoms, reveals the evolutionary specialization of diatoms from phago-mixotrophs to photoautotrophs.</title>
        <authorList>
            <person name="Ban H."/>
            <person name="Sato S."/>
            <person name="Yoshikawa S."/>
            <person name="Yamada K."/>
            <person name="Nakamura Y."/>
            <person name="Ichinomiya M."/>
            <person name="Sato N."/>
            <person name="Blanc-Mathieu R."/>
            <person name="Endo H."/>
            <person name="Kuwata A."/>
            <person name="Ogata H."/>
        </authorList>
    </citation>
    <scope>NUCLEOTIDE SEQUENCE [LARGE SCALE GENOMIC DNA]</scope>
</reference>
<comment type="caution">
    <text evidence="8">The sequence shown here is derived from an EMBL/GenBank/DDBJ whole genome shotgun (WGS) entry which is preliminary data.</text>
</comment>
<evidence type="ECO:0008006" key="10">
    <source>
        <dbReference type="Google" id="ProtNLM"/>
    </source>
</evidence>
<feature type="compositionally biased region" description="Basic residues" evidence="6">
    <location>
        <begin position="639"/>
        <end position="655"/>
    </location>
</feature>
<comment type="subcellular location">
    <subcellularLocation>
        <location evidence="1">Membrane</location>
        <topology evidence="1">Multi-pass membrane protein</topology>
    </subcellularLocation>
</comment>
<accession>A0A9W7FZZ0</accession>
<feature type="transmembrane region" description="Helical" evidence="7">
    <location>
        <begin position="69"/>
        <end position="86"/>
    </location>
</feature>
<feature type="compositionally biased region" description="Low complexity" evidence="6">
    <location>
        <begin position="39"/>
        <end position="50"/>
    </location>
</feature>
<keyword evidence="4 7" id="KW-0472">Membrane</keyword>
<dbReference type="PANTHER" id="PTHR23423">
    <property type="entry name" value="ORGANIC SOLUTE TRANSPORTER-RELATED"/>
    <property type="match status" value="1"/>
</dbReference>
<feature type="transmembrane region" description="Helical" evidence="7">
    <location>
        <begin position="252"/>
        <end position="271"/>
    </location>
</feature>
<proteinExistence type="predicted"/>
<dbReference type="SMART" id="SM01417">
    <property type="entry name" value="Solute_trans_a"/>
    <property type="match status" value="1"/>
</dbReference>
<evidence type="ECO:0000256" key="5">
    <source>
        <dbReference type="SAM" id="Coils"/>
    </source>
</evidence>
<keyword evidence="5" id="KW-0175">Coiled coil</keyword>
<feature type="coiled-coil region" evidence="5">
    <location>
        <begin position="131"/>
        <end position="184"/>
    </location>
</feature>
<evidence type="ECO:0000256" key="6">
    <source>
        <dbReference type="SAM" id="MobiDB-lite"/>
    </source>
</evidence>
<gene>
    <name evidence="8" type="ORF">TrCOL_g9222</name>
</gene>
<dbReference type="Proteomes" id="UP001165065">
    <property type="component" value="Unassembled WGS sequence"/>
</dbReference>
<dbReference type="AlphaFoldDB" id="A0A9W7FZZ0"/>
<evidence type="ECO:0000256" key="7">
    <source>
        <dbReference type="SAM" id="Phobius"/>
    </source>
</evidence>
<feature type="compositionally biased region" description="Basic and acidic residues" evidence="6">
    <location>
        <begin position="533"/>
        <end position="549"/>
    </location>
</feature>
<keyword evidence="3 7" id="KW-1133">Transmembrane helix</keyword>
<protein>
    <recommendedName>
        <fullName evidence="10">Transmembrane protein</fullName>
    </recommendedName>
</protein>
<dbReference type="OrthoDB" id="5348404at2759"/>
<sequence length="655" mass="73665">MTSNANPFSSAGRSGYSSISTGVNYDSEEEKPTKRSNKKTTSTSTSVRPSLSAMNTTLQSVRTRSRCNFLFLTTLYLLVITLGFSLHRSIYLLSLQESDSVQTFDKRISTVDKLLKDTITGIQKFNRTVTNADLIDAVSDLRIKVKQQSEEIKEELEDTKEEVREELDTTKEDIDRTVEKAQKEIGAEVVEVRKKVDEYKSSTQSQFELENNFMLYQLAGTFTLLTSLISGWHVTSHLRNFHNPVVQRKVLAILWMAPIYSTTSWFSLVFPHAEAYLSIVRDCYESYVVYVFLSFLISVMGNGDRSLVVAKLAENQNQLQPPCTFCGLCLKVRKEGGAVETAGAVLTQCQGLALQFVLCKPVIAVANFGVNHMGIWKVTHEKMEGTIVDWYNPSVYILVCANLSVSCAFFGLLKFYHLVANDLRWCRPWPKFLCIKGVVFATFWQGLAVNILAKTARGEGDGNEGGWAKQAQSFLICIEMLIASIAHFYVFPHYEWSPSYVREEKSKTKFGDNLALRDFIGDLKIIMGGDKNNRKRGEGEDYKDGKGGEGRVGIGSDVNNESTKKAGSEEEDVESGEAIRRIRESLSLLEGDQREQLEIYRKERERKERDMEEGGKEEGERTALLGEGGEGGKGEKGGKGRKTKHFRPRNSKLHR</sequence>
<evidence type="ECO:0000256" key="4">
    <source>
        <dbReference type="ARBA" id="ARBA00023136"/>
    </source>
</evidence>
<dbReference type="Pfam" id="PF03619">
    <property type="entry name" value="Solute_trans_a"/>
    <property type="match status" value="1"/>
</dbReference>
<evidence type="ECO:0000256" key="3">
    <source>
        <dbReference type="ARBA" id="ARBA00022989"/>
    </source>
</evidence>